<accession>A0A0B2V6L6</accession>
<feature type="compositionally biased region" description="Basic residues" evidence="1">
    <location>
        <begin position="396"/>
        <end position="418"/>
    </location>
</feature>
<reference evidence="2 3" key="1">
    <citation type="submission" date="2014-11" db="EMBL/GenBank/DDBJ databases">
        <title>Genetic blueprint of the zoonotic pathogen Toxocara canis.</title>
        <authorList>
            <person name="Zhu X.-Q."/>
            <person name="Korhonen P.K."/>
            <person name="Cai H."/>
            <person name="Young N.D."/>
            <person name="Nejsum P."/>
            <person name="von Samson-Himmelstjerna G."/>
            <person name="Boag P.R."/>
            <person name="Tan P."/>
            <person name="Li Q."/>
            <person name="Min J."/>
            <person name="Yang Y."/>
            <person name="Wang X."/>
            <person name="Fang X."/>
            <person name="Hall R.S."/>
            <person name="Hofmann A."/>
            <person name="Sternberg P.W."/>
            <person name="Jex A.R."/>
            <person name="Gasser R.B."/>
        </authorList>
    </citation>
    <scope>NUCLEOTIDE SEQUENCE [LARGE SCALE GENOMIC DNA]</scope>
    <source>
        <strain evidence="2">PN_DK_2014</strain>
    </source>
</reference>
<feature type="region of interest" description="Disordered" evidence="1">
    <location>
        <begin position="1"/>
        <end position="46"/>
    </location>
</feature>
<protein>
    <submittedName>
        <fullName evidence="2">Uncharacterized protein</fullName>
    </submittedName>
</protein>
<feature type="compositionally biased region" description="Low complexity" evidence="1">
    <location>
        <begin position="444"/>
        <end position="477"/>
    </location>
</feature>
<dbReference type="OrthoDB" id="10619211at2759"/>
<feature type="region of interest" description="Disordered" evidence="1">
    <location>
        <begin position="1238"/>
        <end position="1280"/>
    </location>
</feature>
<feature type="compositionally biased region" description="Polar residues" evidence="1">
    <location>
        <begin position="513"/>
        <end position="522"/>
    </location>
</feature>
<feature type="compositionally biased region" description="Low complexity" evidence="1">
    <location>
        <begin position="1"/>
        <end position="11"/>
    </location>
</feature>
<organism evidence="2 3">
    <name type="scientific">Toxocara canis</name>
    <name type="common">Canine roundworm</name>
    <dbReference type="NCBI Taxonomy" id="6265"/>
    <lineage>
        <taxon>Eukaryota</taxon>
        <taxon>Metazoa</taxon>
        <taxon>Ecdysozoa</taxon>
        <taxon>Nematoda</taxon>
        <taxon>Chromadorea</taxon>
        <taxon>Rhabditida</taxon>
        <taxon>Spirurina</taxon>
        <taxon>Ascaridomorpha</taxon>
        <taxon>Ascaridoidea</taxon>
        <taxon>Toxocaridae</taxon>
        <taxon>Toxocara</taxon>
    </lineage>
</organism>
<keyword evidence="3" id="KW-1185">Reference proteome</keyword>
<dbReference type="EMBL" id="JPKZ01002368">
    <property type="protein sequence ID" value="KHN77144.1"/>
    <property type="molecule type" value="Genomic_DNA"/>
</dbReference>
<feature type="region of interest" description="Disordered" evidence="1">
    <location>
        <begin position="289"/>
        <end position="331"/>
    </location>
</feature>
<dbReference type="Proteomes" id="UP000031036">
    <property type="component" value="Unassembled WGS sequence"/>
</dbReference>
<feature type="compositionally biased region" description="Low complexity" evidence="1">
    <location>
        <begin position="1242"/>
        <end position="1254"/>
    </location>
</feature>
<feature type="region of interest" description="Disordered" evidence="1">
    <location>
        <begin position="435"/>
        <end position="477"/>
    </location>
</feature>
<evidence type="ECO:0000313" key="2">
    <source>
        <dbReference type="EMBL" id="KHN77144.1"/>
    </source>
</evidence>
<feature type="region of interest" description="Disordered" evidence="1">
    <location>
        <begin position="95"/>
        <end position="118"/>
    </location>
</feature>
<comment type="caution">
    <text evidence="2">The sequence shown here is derived from an EMBL/GenBank/DDBJ whole genome shotgun (WGS) entry which is preliminary data.</text>
</comment>
<evidence type="ECO:0000313" key="3">
    <source>
        <dbReference type="Proteomes" id="UP000031036"/>
    </source>
</evidence>
<feature type="region of interest" description="Disordered" evidence="1">
    <location>
        <begin position="508"/>
        <end position="546"/>
    </location>
</feature>
<sequence length="1525" mass="168174">MEVDSGGSVVPSRRRVRRAKRPADSNKNFEDDELQPPAARRNPPVIVDGPYAQDAMQGLCIPPVRLPRSAGRRQSISCARCRIYDWKEHRFAKPSVVKQRRQPKVRQGQKSAAPTSDSDIFSWNLSLEERRKRDSRSALPTAKNVAVPTPTRRILRPDPLMENDLVGCAHEGSTPMTIGPSTSEVNCCLTQTPDALKTATKAAGVRRRRNGAATAGASVERAFQAEMVADEVVRGTAGRTSRKRIMGQAAPMPLARSAREVRVRSLGRSDKGQRGAASGHTVNEAAAIVKGVRSSDSSADAAGTMADEEAEKRCAQDAEKEKEKEKQKKTELAKRAMEELMKHQNFAPVEVIVADAISKDPLGFVHSLRDAKLLRSLEKLAQLRQLNVSSEEAKSLRKQRKKEKKREKREKKKQKRLMRLAANCGVSIEQLELEMSMDRSDSRASAPGSSPLSLNGSLLGSANTPPTLLTSSGLSNLPGPSPGSYLNVFPRPSFVPDPLNPLRNLAAERTDSSRQGTPNGDSYSPLILPPAPITTPNSTHSNERDRYASSDYAPSFMSTEEQRAALANGNLQNLQQCGDYLVKAGRAADDGSNGNTPEDEEDEQNAIAISHLFPQFDALQQLKLIQMCTDSKVEEVDEQDVVSMVLNPEAGSSNKVARTLALIKGKVKEFKEINGMRRASDGGCSIQEGEPRLLRIDEDEDVDVEDVGGNDAALLEQVRRNAMRSSWRVPEPILSASEPVETRTVAGMRVALQPGVLFDHFNVRRNAMRSSWRVPEPILSASEPVETRTVAGMRVALQPGAKESSGGQCIQSFVSSAPEPCTSTQADVDPLSNCITGMADMGFGLQPRMLSILDEPLNSTPLDDHPPHRTPAVTLTEVPVHEDDENIYTSEMKVVTDWFNHAPYGAGRDAHIRYWDDVRQRVIVADWIRKLQQKRFDQVLLNLSRRRIHRRRAEMRTKGKRRSKSTEPWWPRKLFEHYEGALDLAGKVMRTADSSSGACDSEVPSINNVAMKVPVHEDDENIYTSEMKVVTDWFNHAPYGAGRDAHIRYWDDVRQRVIVADWIRKLQQKRFDQVLLNLSRRRIHRRRAEMRTKGKRRSKSTEPWWPRKLFEHYEGALDLAGKVMRTADSSSGACDSEVPSINNVAMKVIRLDDDETATLAYFRPGSPLTVSDPTDDYQEHVLAQDLDEATLITAGSFFKAYFIFKDVFTQMDLDHDDEKVRYLPWLKVRRISAYSSISAPGSTRTSSRTSNKSTHASALTPVPTQSEPSADIDSRSTLVSTSNSMPVTNVALVKQPNSQQFLPAASNTYGFLAPNGCYPSHSVYAGVIGTSSDKLSVPVSQVPLLAPDASRTIPIGLPPLSTVFDGLQQPSASCVPYVHLPTQTQPGLSNPYGEIVYTHSQVTAAAAQSFAGFPASAPSLATNIYAGNEQTAALPSTSGGKVHRNSDANGLLPSDFLRDSHSSNHLSNAYHASGGLTKDSIVDQDMEDFFRTVLEECETRPTTHSESQPFFDEEMDPFLAMDQLT</sequence>
<name>A0A0B2V6L6_TOXCA</name>
<feature type="compositionally biased region" description="Basic and acidic residues" evidence="1">
    <location>
        <begin position="310"/>
        <end position="331"/>
    </location>
</feature>
<evidence type="ECO:0000256" key="1">
    <source>
        <dbReference type="SAM" id="MobiDB-lite"/>
    </source>
</evidence>
<gene>
    <name evidence="2" type="ORF">Tcan_03177</name>
</gene>
<proteinExistence type="predicted"/>
<feature type="compositionally biased region" description="Polar residues" evidence="1">
    <location>
        <begin position="108"/>
        <end position="118"/>
    </location>
</feature>
<feature type="region of interest" description="Disordered" evidence="1">
    <location>
        <begin position="389"/>
        <end position="419"/>
    </location>
</feature>